<dbReference type="InterPro" id="IPR041664">
    <property type="entry name" value="AAA_16"/>
</dbReference>
<name>A0ABZ3IEP6_9FIRM</name>
<dbReference type="Proteomes" id="UP000216752">
    <property type="component" value="Chromosome"/>
</dbReference>
<dbReference type="Pfam" id="PF13191">
    <property type="entry name" value="AAA_16"/>
    <property type="match status" value="1"/>
</dbReference>
<dbReference type="InterPro" id="IPR005158">
    <property type="entry name" value="BTAD"/>
</dbReference>
<accession>A0ABZ3IEP6</accession>
<dbReference type="Gene3D" id="3.40.50.300">
    <property type="entry name" value="P-loop containing nucleotide triphosphate hydrolases"/>
    <property type="match status" value="1"/>
</dbReference>
<dbReference type="InterPro" id="IPR036388">
    <property type="entry name" value="WH-like_DNA-bd_sf"/>
</dbReference>
<proteinExistence type="predicted"/>
<dbReference type="Pfam" id="PF03704">
    <property type="entry name" value="BTAD"/>
    <property type="match status" value="1"/>
</dbReference>
<dbReference type="InterPro" id="IPR011990">
    <property type="entry name" value="TPR-like_helical_dom_sf"/>
</dbReference>
<dbReference type="SUPFAM" id="SSF48452">
    <property type="entry name" value="TPR-like"/>
    <property type="match status" value="2"/>
</dbReference>
<dbReference type="RefSeq" id="WP_094605355.1">
    <property type="nucleotide sequence ID" value="NZ_CP155573.1"/>
</dbReference>
<protein>
    <recommendedName>
        <fullName evidence="3">Bacterial transcriptional activator domain-containing protein</fullName>
    </recommendedName>
</protein>
<dbReference type="InterPro" id="IPR027417">
    <property type="entry name" value="P-loop_NTPase"/>
</dbReference>
<evidence type="ECO:0000313" key="5">
    <source>
        <dbReference type="Proteomes" id="UP000216752"/>
    </source>
</evidence>
<dbReference type="EMBL" id="CP155573">
    <property type="protein sequence ID" value="XFO64149.1"/>
    <property type="molecule type" value="Genomic_DNA"/>
</dbReference>
<dbReference type="SMART" id="SM00028">
    <property type="entry name" value="TPR"/>
    <property type="match status" value="4"/>
</dbReference>
<keyword evidence="5" id="KW-1185">Reference proteome</keyword>
<reference evidence="4" key="1">
    <citation type="submission" date="2024-05" db="EMBL/GenBank/DDBJ databases">
        <title>Isolation and characterization of Sporomusa carbonis sp. nov., a carboxydotrophic hydrogenogen in the genus of Sporomusa isolated from a charcoal burning pile.</title>
        <authorList>
            <person name="Boeer T."/>
            <person name="Rosenbaum F."/>
            <person name="Eysell L."/>
            <person name="Mueller V."/>
            <person name="Daniel R."/>
            <person name="Poehlein A."/>
        </authorList>
    </citation>
    <scope>NUCLEOTIDE SEQUENCE [LARGE SCALE GENOMIC DNA]</scope>
    <source>
        <strain evidence="4">DSM 10669</strain>
    </source>
</reference>
<evidence type="ECO:0000313" key="4">
    <source>
        <dbReference type="EMBL" id="XFO64149.1"/>
    </source>
</evidence>
<dbReference type="InterPro" id="IPR019734">
    <property type="entry name" value="TPR_rpt"/>
</dbReference>
<dbReference type="SUPFAM" id="SSF52540">
    <property type="entry name" value="P-loop containing nucleoside triphosphate hydrolases"/>
    <property type="match status" value="1"/>
</dbReference>
<dbReference type="PANTHER" id="PTHR16305">
    <property type="entry name" value="TESTICULAR SOLUBLE ADENYLYL CYCLASE"/>
    <property type="match status" value="1"/>
</dbReference>
<evidence type="ECO:0000256" key="1">
    <source>
        <dbReference type="ARBA" id="ARBA00022741"/>
    </source>
</evidence>
<dbReference type="SMART" id="SM01043">
    <property type="entry name" value="BTAD"/>
    <property type="match status" value="1"/>
</dbReference>
<evidence type="ECO:0000259" key="3">
    <source>
        <dbReference type="SMART" id="SM01043"/>
    </source>
</evidence>
<feature type="domain" description="Bacterial transcriptional activator" evidence="3">
    <location>
        <begin position="98"/>
        <end position="231"/>
    </location>
</feature>
<evidence type="ECO:0000256" key="2">
    <source>
        <dbReference type="ARBA" id="ARBA00022840"/>
    </source>
</evidence>
<dbReference type="Gene3D" id="1.10.10.10">
    <property type="entry name" value="Winged helix-like DNA-binding domain superfamily/Winged helix DNA-binding domain"/>
    <property type="match status" value="1"/>
</dbReference>
<gene>
    <name evidence="4" type="ORF">SPSIL_002390</name>
</gene>
<organism evidence="4 5">
    <name type="scientific">Sporomusa silvacetica DSM 10669</name>
    <dbReference type="NCBI Taxonomy" id="1123289"/>
    <lineage>
        <taxon>Bacteria</taxon>
        <taxon>Bacillati</taxon>
        <taxon>Bacillota</taxon>
        <taxon>Negativicutes</taxon>
        <taxon>Selenomonadales</taxon>
        <taxon>Sporomusaceae</taxon>
        <taxon>Sporomusa</taxon>
    </lineage>
</organism>
<keyword evidence="2" id="KW-0067">ATP-binding</keyword>
<dbReference type="Gene3D" id="1.25.40.10">
    <property type="entry name" value="Tetratricopeptide repeat domain"/>
    <property type="match status" value="2"/>
</dbReference>
<dbReference type="PANTHER" id="PTHR16305:SF28">
    <property type="entry name" value="GUANYLATE CYCLASE DOMAIN-CONTAINING PROTEIN"/>
    <property type="match status" value="1"/>
</dbReference>
<keyword evidence="1" id="KW-0547">Nucleotide-binding</keyword>
<sequence>MNELYAVLLGSPEVYWNGKRLFFPFSKAEALLYYLLVRKHSTREELAALLWQDKEEAAARKNLRNTLYLLRKLTAEELVVTPSRAKVLLNTDAVSITTDIQEFNEVSQEESLVLYRGDFLAGFACKDADPFEDWVNRQRDSFKENIIARLTKVIVSRLNNKDYSAAERYLKQLLLLDEYNESACRTLMKLYERSGAFAKAIEFYDCLAGKLSSELGISPQGKTQEAYERVRSKLVSRLAVVPAEQSAESFFGRERELTWLRNRVADFCAERSPCACVILSGEQGVGKTMIVQRMQEMMVADDVTVLRTQCYQAELDYPYKAWNSIICQVMELLTQRGELLPAIWYQVISYVFPAVLSNPALAGRNQAVNGYAIHSGIIEEVMCGIMEKISTRRKVLLFVDDIQWLDNQGRSVLRQLLRTARRNILCIATCRSEYQDQVDLLAGYFSQNDLVEQLTVENFSRAEVIRFSELMLPADKMTTGLQQKLYEYTEGNALFLVESCKLIKMGQNVNCLSPRLRSVLQERVNVLSDNARKVLDVISAFFSNVGYNELLAVCGMNEFEIVEAIEELQHKRLIQEMNDSRMGLRAPVYKYSHIRIRSYVYEQLSSSRKTLIHKRAGGYLEELMDKDSFGRDVYSEILYHYSQINEKSKVLEYTIKFAEKYCCPQYELFPDLSRTYSGFVFENKLQIMGYLDKIKDLLAALAAEQIPWERLNQFRAAYLEMLGRYHIWRGDHLSGLKAIHQLLRLSAKKGFADYFIKGCQQVVYCAIQIRRPRLIELFANKLLNTAKEANLEEKKAVMQRFMGIAYALRQEKDLAEQYYRQSISQYKRLSERPDEFSLHIAAGYNYIGDLRRMADNLPEALYYYEQAIRVAGRGIGSAGVAIFLVNAGYTAYDLREYSKAAAYLEEARAIEGQLGEYQGYWCLRSYCTLHCILALLAIRDNCMQKGRRYLEKAADFSEKYQDAYQAGIIIRAKLEVSIQMQQDTQVHEAFADYINLSCEEYYRQGRELFGKTGNKVEQNMLDSIYAAANKQ</sequence>